<evidence type="ECO:0000256" key="6">
    <source>
        <dbReference type="ARBA" id="ARBA00022692"/>
    </source>
</evidence>
<feature type="transmembrane region" description="Helical" evidence="10">
    <location>
        <begin position="36"/>
        <end position="58"/>
    </location>
</feature>
<dbReference type="GO" id="GO:0006779">
    <property type="term" value="P:porphyrin-containing compound biosynthetic process"/>
    <property type="evidence" value="ECO:0007669"/>
    <property type="project" value="UniProtKB-KW"/>
</dbReference>
<dbReference type="InterPro" id="IPR011990">
    <property type="entry name" value="TPR-like_helical_dom_sf"/>
</dbReference>
<gene>
    <name evidence="12" type="ORF">NITFAB_0343</name>
</gene>
<evidence type="ECO:0000256" key="5">
    <source>
        <dbReference type="ARBA" id="ARBA00022519"/>
    </source>
</evidence>
<organism evidence="12">
    <name type="scientific">Candidatus Nitrotoga fabula</name>
    <dbReference type="NCBI Taxonomy" id="2182327"/>
    <lineage>
        <taxon>Bacteria</taxon>
        <taxon>Pseudomonadati</taxon>
        <taxon>Pseudomonadota</taxon>
        <taxon>Betaproteobacteria</taxon>
        <taxon>Nitrosomonadales</taxon>
        <taxon>Gallionellaceae</taxon>
        <taxon>Candidatus Nitrotoga</taxon>
    </lineage>
</organism>
<dbReference type="AlphaFoldDB" id="A0A2X0RAZ8"/>
<keyword evidence="9" id="KW-0627">Porphyrin biosynthesis</keyword>
<comment type="function">
    <text evidence="1">Involved in a late step of protoheme IX synthesis.</text>
</comment>
<dbReference type="SUPFAM" id="SSF48452">
    <property type="entry name" value="TPR-like"/>
    <property type="match status" value="1"/>
</dbReference>
<keyword evidence="4" id="KW-1003">Cell membrane</keyword>
<keyword evidence="8 10" id="KW-0472">Membrane</keyword>
<dbReference type="EMBL" id="LS423452">
    <property type="protein sequence ID" value="SPS04754.1"/>
    <property type="molecule type" value="Genomic_DNA"/>
</dbReference>
<dbReference type="InterPro" id="IPR019734">
    <property type="entry name" value="TPR_rpt"/>
</dbReference>
<dbReference type="NCBIfam" id="TIGR00540">
    <property type="entry name" value="TPR_hemY_coli"/>
    <property type="match status" value="1"/>
</dbReference>
<proteinExistence type="predicted"/>
<dbReference type="Gene3D" id="1.25.40.10">
    <property type="entry name" value="Tetratricopeptide repeat domain"/>
    <property type="match status" value="1"/>
</dbReference>
<evidence type="ECO:0000256" key="9">
    <source>
        <dbReference type="ARBA" id="ARBA00023244"/>
    </source>
</evidence>
<evidence type="ECO:0000256" key="4">
    <source>
        <dbReference type="ARBA" id="ARBA00022475"/>
    </source>
</evidence>
<dbReference type="Pfam" id="PF07219">
    <property type="entry name" value="HemY_N"/>
    <property type="match status" value="1"/>
</dbReference>
<protein>
    <submittedName>
        <fullName evidence="12">HemY domain protein</fullName>
    </submittedName>
</protein>
<evidence type="ECO:0000256" key="8">
    <source>
        <dbReference type="ARBA" id="ARBA00023136"/>
    </source>
</evidence>
<evidence type="ECO:0000256" key="2">
    <source>
        <dbReference type="ARBA" id="ARBA00004429"/>
    </source>
</evidence>
<accession>A0A2X0RAZ8</accession>
<name>A0A2X0RAZ8_9PROT</name>
<evidence type="ECO:0000259" key="11">
    <source>
        <dbReference type="Pfam" id="PF07219"/>
    </source>
</evidence>
<dbReference type="UniPathway" id="UPA00252"/>
<comment type="pathway">
    <text evidence="3">Porphyrin-containing compound metabolism; protoheme biosynthesis.</text>
</comment>
<dbReference type="PROSITE" id="PS50293">
    <property type="entry name" value="TPR_REGION"/>
    <property type="match status" value="1"/>
</dbReference>
<keyword evidence="6 10" id="KW-0812">Transmembrane</keyword>
<evidence type="ECO:0000256" key="3">
    <source>
        <dbReference type="ARBA" id="ARBA00004744"/>
    </source>
</evidence>
<dbReference type="GO" id="GO:0005886">
    <property type="term" value="C:plasma membrane"/>
    <property type="evidence" value="ECO:0007669"/>
    <property type="project" value="UniProtKB-SubCell"/>
</dbReference>
<dbReference type="InterPro" id="IPR010817">
    <property type="entry name" value="HemY_N"/>
</dbReference>
<comment type="subcellular location">
    <subcellularLocation>
        <location evidence="2">Cell inner membrane</location>
        <topology evidence="2">Multi-pass membrane protein</topology>
    </subcellularLocation>
</comment>
<keyword evidence="5" id="KW-0997">Cell inner membrane</keyword>
<evidence type="ECO:0000256" key="7">
    <source>
        <dbReference type="ARBA" id="ARBA00022989"/>
    </source>
</evidence>
<evidence type="ECO:0000313" key="12">
    <source>
        <dbReference type="EMBL" id="SPS04754.1"/>
    </source>
</evidence>
<dbReference type="InterPro" id="IPR005254">
    <property type="entry name" value="Heme_biosyn_assoc_TPR_pro"/>
</dbReference>
<sequence length="392" mass="44078">MKFLVWLLGLFSLAVALKLAAQNPGYLLLLYPPYRLEISLILFLILLLTLFIMGYFTVRLALSAIRLPAYIRQSRIERSHSKAHAAMMEALNAFFEGRYALAEKAAVRAMKLGENSRLNSVIAARSAHELREFSRRDTYLAASDGKSTEISTMHLMAQAKFSLDQHQPQAALHALTELRNSGVKGHTGALLLELRAQQQAGNWDAVLDMTNQLEKQDAMDSSAAMQIRQQALLEKIRAHTLDAPTLLALWKNSPQEFKRRPKVVAAIARALIHQGDCRSARQIVTDKLNQEWDRDLVLLYGDCLADETICQIEQAERWLKQHPDDAGLLLVLGKLCLQQKLWSKAQNYLDASNSITPSIDAYTTLGHLAEKLQQPEEAFKYFQKAMSLAQGK</sequence>
<dbReference type="GO" id="GO:0042168">
    <property type="term" value="P:heme metabolic process"/>
    <property type="evidence" value="ECO:0007669"/>
    <property type="project" value="InterPro"/>
</dbReference>
<evidence type="ECO:0000256" key="10">
    <source>
        <dbReference type="SAM" id="Phobius"/>
    </source>
</evidence>
<reference evidence="12" key="1">
    <citation type="submission" date="2018-05" db="EMBL/GenBank/DDBJ databases">
        <authorList>
            <person name="Lanie J.A."/>
            <person name="Ng W.-L."/>
            <person name="Kazmierczak K.M."/>
            <person name="Andrzejewski T.M."/>
            <person name="Davidsen T.M."/>
            <person name="Wayne K.J."/>
            <person name="Tettelin H."/>
            <person name="Glass J.I."/>
            <person name="Rusch D."/>
            <person name="Podicherti R."/>
            <person name="Tsui H.-C.T."/>
            <person name="Winkler M.E."/>
        </authorList>
    </citation>
    <scope>NUCLEOTIDE SEQUENCE</scope>
    <source>
        <strain evidence="12">KNB</strain>
    </source>
</reference>
<feature type="domain" description="HemY N-terminal" evidence="11">
    <location>
        <begin position="25"/>
        <end position="129"/>
    </location>
</feature>
<keyword evidence="7 10" id="KW-1133">Transmembrane helix</keyword>
<evidence type="ECO:0000256" key="1">
    <source>
        <dbReference type="ARBA" id="ARBA00002962"/>
    </source>
</evidence>
<dbReference type="SMART" id="SM00028">
    <property type="entry name" value="TPR"/>
    <property type="match status" value="1"/>
</dbReference>